<keyword evidence="6" id="KW-0694">RNA-binding</keyword>
<feature type="domain" description="CRISPR type III-associated protein" evidence="9">
    <location>
        <begin position="20"/>
        <end position="270"/>
    </location>
</feature>
<keyword evidence="3" id="KW-0540">Nuclease</keyword>
<keyword evidence="4" id="KW-0255">Endonuclease</keyword>
<reference evidence="10 11" key="1">
    <citation type="submission" date="2020-10" db="EMBL/GenBank/DDBJ databases">
        <authorList>
            <person name="Castelo-Branco R."/>
            <person name="Eusebio N."/>
            <person name="Adriana R."/>
            <person name="Vieira A."/>
            <person name="Brugerolle De Fraissinette N."/>
            <person name="Rezende De Castro R."/>
            <person name="Schneider M.P."/>
            <person name="Vasconcelos V."/>
            <person name="Leao P.N."/>
        </authorList>
    </citation>
    <scope>NUCLEOTIDE SEQUENCE [LARGE SCALE GENOMIC DNA]</scope>
    <source>
        <strain evidence="10 11">LEGE 00250</strain>
    </source>
</reference>
<accession>A0ABR9VJU7</accession>
<evidence type="ECO:0000256" key="6">
    <source>
        <dbReference type="ARBA" id="ARBA00022884"/>
    </source>
</evidence>
<protein>
    <recommendedName>
        <fullName evidence="2">CRISPR system Cms endoribonuclease Csm3</fullName>
    </recommendedName>
    <alternativeName>
        <fullName evidence="8">CRISPR type III A-associated RAMP protein Csm3</fullName>
    </alternativeName>
</protein>
<name>A0ABR9VJU7_9CYAN</name>
<dbReference type="InterPro" id="IPR005537">
    <property type="entry name" value="RAMP_III_fam"/>
</dbReference>
<keyword evidence="5" id="KW-0378">Hydrolase</keyword>
<organism evidence="10 11">
    <name type="scientific">Sphaerospermopsis aphanizomenoides LEGE 00250</name>
    <dbReference type="NCBI Taxonomy" id="2777972"/>
    <lineage>
        <taxon>Bacteria</taxon>
        <taxon>Bacillati</taxon>
        <taxon>Cyanobacteriota</taxon>
        <taxon>Cyanophyceae</taxon>
        <taxon>Nostocales</taxon>
        <taxon>Aphanizomenonaceae</taxon>
        <taxon>Sphaerospermopsis</taxon>
        <taxon>Sphaerospermopsis aphanizomenoides</taxon>
    </lineage>
</organism>
<evidence type="ECO:0000256" key="2">
    <source>
        <dbReference type="ARBA" id="ARBA00022150"/>
    </source>
</evidence>
<evidence type="ECO:0000259" key="9">
    <source>
        <dbReference type="Pfam" id="PF03787"/>
    </source>
</evidence>
<evidence type="ECO:0000256" key="5">
    <source>
        <dbReference type="ARBA" id="ARBA00022801"/>
    </source>
</evidence>
<evidence type="ECO:0000256" key="4">
    <source>
        <dbReference type="ARBA" id="ARBA00022759"/>
    </source>
</evidence>
<dbReference type="NCBIfam" id="TIGR02582">
    <property type="entry name" value="cas7_TM1809"/>
    <property type="match status" value="1"/>
</dbReference>
<comment type="caution">
    <text evidence="10">The sequence shown here is derived from an EMBL/GenBank/DDBJ whole genome shotgun (WGS) entry which is preliminary data.</text>
</comment>
<keyword evidence="7" id="KW-0051">Antiviral defense</keyword>
<sequence>MTVSYAQTPLLGKVTLNCQLTAQTGLHIGGGGENLDIGGLDKPVIRDPLTKYPYLPGSSIKGKLRATLERLLNKPLNRPGSRDTRRYESDDLADGFTEVERDRFIRYEGARTCQISRLFGSTGGSNFWMEIETAKKEGLFSDKSPTRTIQHENKNYNCVKISSGRNAPSRLIIRDSHLHPDSATQLKQVDTGLFMTEWKFENNIDRVTAAANPRQLERVPAGSKFNFELVYTVENAEQAVKDLENIAIALAFLEDDALGGNGSRGYGKVRFENFLFTYRSLEQYRQMTQTPGGTSAIQSLEPISNTQALLDNFRNLREYIQRLLPGN</sequence>
<dbReference type="EMBL" id="JADEWB010000210">
    <property type="protein sequence ID" value="MBE9238780.1"/>
    <property type="molecule type" value="Genomic_DNA"/>
</dbReference>
<proteinExistence type="inferred from homology"/>
<dbReference type="RefSeq" id="WP_193944135.1">
    <property type="nucleotide sequence ID" value="NZ_JADEWB010000210.1"/>
</dbReference>
<evidence type="ECO:0000256" key="3">
    <source>
        <dbReference type="ARBA" id="ARBA00022722"/>
    </source>
</evidence>
<keyword evidence="11" id="KW-1185">Reference proteome</keyword>
<evidence type="ECO:0000313" key="10">
    <source>
        <dbReference type="EMBL" id="MBE9238780.1"/>
    </source>
</evidence>
<gene>
    <name evidence="10" type="primary">csm3</name>
    <name evidence="10" type="ORF">IQ227_22860</name>
</gene>
<comment type="similarity">
    <text evidence="1">Belongs to the CRISPR-associated Csm3 family.</text>
</comment>
<evidence type="ECO:0000256" key="7">
    <source>
        <dbReference type="ARBA" id="ARBA00023118"/>
    </source>
</evidence>
<dbReference type="PANTHER" id="PTHR35579:SF3">
    <property type="entry name" value="CRISPR SYSTEM CMS ENDORIBONUCLEASE CSM3"/>
    <property type="match status" value="1"/>
</dbReference>
<evidence type="ECO:0000256" key="8">
    <source>
        <dbReference type="ARBA" id="ARBA00033183"/>
    </source>
</evidence>
<dbReference type="InterPro" id="IPR052216">
    <property type="entry name" value="CRISPR_Csm3_endoribonuclease"/>
</dbReference>
<dbReference type="Pfam" id="PF03787">
    <property type="entry name" value="RAMPs"/>
    <property type="match status" value="1"/>
</dbReference>
<dbReference type="Proteomes" id="UP000606776">
    <property type="component" value="Unassembled WGS sequence"/>
</dbReference>
<evidence type="ECO:0000313" key="11">
    <source>
        <dbReference type="Proteomes" id="UP000606776"/>
    </source>
</evidence>
<evidence type="ECO:0000256" key="1">
    <source>
        <dbReference type="ARBA" id="ARBA00006342"/>
    </source>
</evidence>
<dbReference type="PANTHER" id="PTHR35579">
    <property type="entry name" value="CRISPR SYSTEM CMS ENDORIBONUCLEASE CSM3"/>
    <property type="match status" value="1"/>
</dbReference>
<dbReference type="InterPro" id="IPR013412">
    <property type="entry name" value="CRISPR-assoc_RAMP_Csm3"/>
</dbReference>